<dbReference type="InterPro" id="IPR000477">
    <property type="entry name" value="RT_dom"/>
</dbReference>
<feature type="compositionally biased region" description="Acidic residues" evidence="1">
    <location>
        <begin position="2045"/>
        <end position="2055"/>
    </location>
</feature>
<reference evidence="3" key="1">
    <citation type="submission" date="2021-02" db="EMBL/GenBank/DDBJ databases">
        <authorList>
            <person name="Dougan E. K."/>
            <person name="Rhodes N."/>
            <person name="Thang M."/>
            <person name="Chan C."/>
        </authorList>
    </citation>
    <scope>NUCLEOTIDE SEQUENCE</scope>
</reference>
<feature type="region of interest" description="Disordered" evidence="1">
    <location>
        <begin position="2025"/>
        <end position="2066"/>
    </location>
</feature>
<evidence type="ECO:0000259" key="2">
    <source>
        <dbReference type="Pfam" id="PF00078"/>
    </source>
</evidence>
<dbReference type="Pfam" id="PF00078">
    <property type="entry name" value="RVT_1"/>
    <property type="match status" value="2"/>
</dbReference>
<protein>
    <submittedName>
        <fullName evidence="3">InfB protein</fullName>
    </submittedName>
</protein>
<evidence type="ECO:0000313" key="4">
    <source>
        <dbReference type="Proteomes" id="UP000604046"/>
    </source>
</evidence>
<feature type="compositionally biased region" description="Pro residues" evidence="1">
    <location>
        <begin position="1965"/>
        <end position="1975"/>
    </location>
</feature>
<comment type="caution">
    <text evidence="3">The sequence shown here is derived from an EMBL/GenBank/DDBJ whole genome shotgun (WGS) entry which is preliminary data.</text>
</comment>
<feature type="region of interest" description="Disordered" evidence="1">
    <location>
        <begin position="2313"/>
        <end position="2399"/>
    </location>
</feature>
<accession>A0A812LHP8</accession>
<feature type="compositionally biased region" description="Pro residues" evidence="1">
    <location>
        <begin position="1069"/>
        <end position="1080"/>
    </location>
</feature>
<dbReference type="Proteomes" id="UP000604046">
    <property type="component" value="Unassembled WGS sequence"/>
</dbReference>
<sequence>MVKGRLAVPTSPTINTGGTLDYALASASLAPAITLTPCWDVPFKPHAAVTVELRLEVVDLPLRQLKGFSLEPTASCPDELHLPEAQARGLWDTSQPLDHEWASFSAGVEEQLFSAAAGRGWKLEDTFLPLVKTSSPEKIWKGSRPAFWQSFLLWTSKALGSNPEVRVMSLFTQARTRMNDHWIDMPPHTLQALECLLDADDLQSHTQALDIIGLQGRAALKEAVKQSEEAYSQWLEAACKGGMRGLYRALKSVDVIPDRPYRHIPLEIRPHIRRAHWAEVWRPLPGNGDNLLIDWHELQHAAVAQARTLQPITGSMVEKAIKKMPQKAIGADGWSVQMLQKLAPVQLERLAAFFNTWERQGGFPAQLSLVLVALINKSEDEERPIGLTPVPYRLWAKLRWPVFKAWLDKYAATQDWDRAKKGLSSLDVALRRKMSHEILYRKKRHGVTVLLDLKAFYENVSHHTFVAQALALEVPPLILNAAISLYSAPRWISAEKCISGPLKPTKGLVAGCPFAPGLSKIPFDSILRPAWNTGLAKTIDLYVDDTSFDTEAASPELAARRAAQLYKAVVGGLEQAGLPISIGKTAFVCSSKKVEAALKGYLPESEQIKDAAKDLGIDCTAGRRRRIPVHRKRMHWLRASFAHELGRMSLGSVDLTIDHAAPKRPDPAYTIISQHFKAIHRLLCFIPDRQKQHFDDILPDMWMEYQQAEYPWKRAAGPVGALLCYLVDLGWTPVSASAWKCPEGTCQITTKAAAAAQNIAHGGVAGCNPGRSMCDLPHMRMRCNLPEPPAFERFRKEWPISSLWSRGMTPATSYPDDGQWVRTTGAWNESQLISGEGVYFATDGSPGRSKDVRFHRYTWAAIAFRLDDAEPAVIATAVGTLQTPLSVFRAEAAAVKFVAEHTQGDVDLTMDCKGIIPRIQGKPSIQSADLFEPIREHSHRIRPTWIASHLSVPKFIARFGANQLWRRRANELVDRLVGEAAEQRRDPLYESSIKKLDAVITQVNTLLAKRSAALLSYDKDQGPQVQWPDKVSKVATASSKKAKEVTDTGVRSVKSFFQPTASQDEQAPEPGPQHVQPPEPLVDNQDSCSEESEEEPMVPDPIVHPDPPPAPPAAPMLPAPLNFDGMDQEAGAAFAIAERARNTKPGLVAFKSDLGYAGVFQALPKDLIHVWFNDTGDSTAAYIHNGRTRYGYDVGGGYVLKVGTKQAFGDEVAISALLPKVAATIIGAGSTTLQVLLSGRPWEFRSHLVAWSMVEKVELLTDFGSRNQIHPQWSLYAFALLLQLQAVVPCLNDIIAVLPAALKANLEIQMALALEVPPLILNAAISLYSAPRWISAEKCISGPLKPTKGLVAGCPFAPGLSKIPFDSILRPAWNTGLAKTIDLYVDDTSFDTEAASPELAARRAAQLYKAVVGGLEQAGLPISIGKTAFVCSSKKVEAALKGYLPESEQIKDAAKDLGIDCTAGRRMHWLRASFAHELGRMSLGSVDLTIDHAAPKRPDPAYTIISQHFKAIHRLLCFIPDRQTQHFDDILPDMWMEYQQAEYPWKRAAGPVGALLCYLVDLGWTPVSASAWKCPEDTCQITTKVGMHHLLCSLALETDRWRHTRIAQQDSLSPLLTGIDWHPLKKLRCRLPPQHKTSLMAVWQGAIRADPCATCLTCGCAATLNHVLWECSWWLTNLPEPPAFERFRKEWPISSLWSRGMTPATSYPDDGQWVRTTGAWNESQLISGEGVYFATDGSPGRSKDVRFHRYTWAAIAFRLDDAEPAVIATAVGTLQTPLSVFRAEAAAVKFVAEHTQGDVDLTMDCKGIIPRIQGKPSIQSADLFEPIREHSHRIRPTWIASHLSVPKFIARFGANQLWRRRANELVDRLVGEAAEQRRDPLYESSIKKLDAVITQVNTLLAKRSAALLSYDKDQGPQVQWPDKVSKVATASSKKAKEVTDTGVRSVKSFFQPTASQAEKGEQAPEPGPQHVQPPEPLVANQAQGMRNPGVVLRENPQLEQRNPVHRPPALVANQAERDEAPGIVLRENPHAPGAGPVLGAPDQDSCSEESEEEPMVPDPIVHPEPPPAPPATPMLPAPLNFDGMDQEAGAAFAIAERARNTKPGLVAFKSDLGYAGVFQALPKDLIHVWFNDTGDSTAAYIHNGRTRFGYDVGGGYVLKVGTKQAFGDEVAISALLPKVAATIIGAGSTTLQVLLSGRPWEFRSHLVAWSMVEKVELLTDFGSRNQIHPQWSLYAFALLLHLSRHFALRDVSKTNLGIKPGLSAATPMLCFFDLADWHFEGLNAGSWFPKYSLRSFIETLRCVCDVTPLEQAKKAQEEKDAQEKAAQERKAQEEKEAQERKAQEEKEAQERKAQEEKKKAKEKKAQEEKEAQERKAQEEKEAQERKAQEEKEAQEKEDERQAVVPCLNDIIAVLPAALKANLEIQMVLMNGLRPPRACGVKFTWKLAPVQLERLAAFFNTWERQGGFPAQLSLVLVAFINKSEDEERPIGLTPVPYRLWAKLRWPVFKAWLDKYAATQDWDRAKKGLSSLDVALRRKMSHEILYRKKRHGVTVLLDLKAFYENVSHHSFVAQALALEVPPLILNAAISLYSAPRWISAEKCISGPLKPTKGLVAGCPFAPGLSKIPFDSILRPAWNTGLAKTIDLYVDDTSFDTEAASPELAARRAAQLYKAVVGGLEQAGLPISIGKTAFVCSSKKVEAALKGYLPESEQIKDAAKDLGIDCTAGRRRRIPVHRKRFGKGVKRCARLSTLRVKSTPVRVRALRAGVQTVGMYGHESVGLAPKRMHWLRASFAHELGRMSLGSVDLTIDHAAPKRPDPAYTIISQHFKAIHRLLCFIPDRQKQHFDDILPDMWMEYQQAEYPWKRAAGPVGALLCYLVDLGWTPVSASAWKCPEDTCQITTKVGMHHLLCSLALETDRWRHTRIAQQDSLSPLLTGIDWHPLKKLRCRLPPQHKTSLMAVWQGAIRADPCATCLTCGCAATLNHVLWECSWWLTNLPEPPAFERFRKEWPISSLWSRGMTPATSYPDDGQWVRTTGAWNESQLISGEGVYFATDGSPGRSKDVRFHRYTWAAIAFRLDDAEPAVIATAVGTLQTPLSVFRAEAAAVKFVAEHTQGDVDLTMDCKGIIPRIQGKPSIQSADLFEPIREHSHRIRPTWIASHLSVPKFIARFGANQLWRRRANELVDRLVGEAAEQRRDPLYESSIKKLDAVITQVNTLLAKRSAALLSYDKDQGLQVQWPDKDQRKARAKPRVRDSAVIKTKKFSKEKGPNKRLQLENLIAGKQQLGHAWVEGSRKPSNLTAKCSKCGLYIQQTDPIHAFSLKSSHPMVKVGVRKIPSWIGQPCKPKVSKVATASSKKAKEVTDTGVRSVKSFFQPTASQEPHARNVLPKPKPKSNSKQSGLKQAKIAF</sequence>
<feature type="domain" description="Reverse transcriptase" evidence="2">
    <location>
        <begin position="2479"/>
        <end position="2698"/>
    </location>
</feature>
<feature type="compositionally biased region" description="Pro residues" evidence="1">
    <location>
        <begin position="2056"/>
        <end position="2066"/>
    </location>
</feature>
<feature type="compositionally biased region" description="Pro residues" evidence="1">
    <location>
        <begin position="1098"/>
        <end position="1115"/>
    </location>
</feature>
<dbReference type="PANTHER" id="PTHR19446">
    <property type="entry name" value="REVERSE TRANSCRIPTASES"/>
    <property type="match status" value="1"/>
</dbReference>
<dbReference type="EMBL" id="CAJNDS010001077">
    <property type="protein sequence ID" value="CAE7246318.1"/>
    <property type="molecule type" value="Genomic_DNA"/>
</dbReference>
<feature type="region of interest" description="Disordered" evidence="1">
    <location>
        <begin position="1060"/>
        <end position="1115"/>
    </location>
</feature>
<name>A0A812LHP8_9DINO</name>
<evidence type="ECO:0000256" key="1">
    <source>
        <dbReference type="SAM" id="MobiDB-lite"/>
    </source>
</evidence>
<organism evidence="3 4">
    <name type="scientific">Symbiodinium natans</name>
    <dbReference type="NCBI Taxonomy" id="878477"/>
    <lineage>
        <taxon>Eukaryota</taxon>
        <taxon>Sar</taxon>
        <taxon>Alveolata</taxon>
        <taxon>Dinophyceae</taxon>
        <taxon>Suessiales</taxon>
        <taxon>Symbiodiniaceae</taxon>
        <taxon>Symbiodinium</taxon>
    </lineage>
</organism>
<feature type="region of interest" description="Disordered" evidence="1">
    <location>
        <begin position="3372"/>
        <end position="3408"/>
    </location>
</feature>
<feature type="domain" description="Reverse transcriptase" evidence="2">
    <location>
        <begin position="375"/>
        <end position="594"/>
    </location>
</feature>
<proteinExistence type="predicted"/>
<feature type="region of interest" description="Disordered" evidence="1">
    <location>
        <begin position="1954"/>
        <end position="1975"/>
    </location>
</feature>
<evidence type="ECO:0000313" key="3">
    <source>
        <dbReference type="EMBL" id="CAE7246318.1"/>
    </source>
</evidence>
<feature type="compositionally biased region" description="Acidic residues" evidence="1">
    <location>
        <begin position="1088"/>
        <end position="1097"/>
    </location>
</feature>
<keyword evidence="4" id="KW-1185">Reference proteome</keyword>
<gene>
    <name evidence="3" type="primary">infB</name>
    <name evidence="3" type="ORF">SNAT2548_LOCUS11693</name>
</gene>